<dbReference type="RefSeq" id="XP_035664228.1">
    <property type="nucleotide sequence ID" value="XM_035808335.1"/>
</dbReference>
<evidence type="ECO:0000256" key="1">
    <source>
        <dbReference type="SAM" id="Phobius"/>
    </source>
</evidence>
<dbReference type="Proteomes" id="UP000001554">
    <property type="component" value="Unplaced"/>
</dbReference>
<feature type="transmembrane region" description="Helical" evidence="1">
    <location>
        <begin position="164"/>
        <end position="186"/>
    </location>
</feature>
<proteinExistence type="predicted"/>
<name>A0A9J7KKY3_BRAFL</name>
<sequence length="267" mass="29339">MNTVLLTLDVDIAELTAEILQNFKAVVAREMTSFCRRYMHELVDCRVSGPARSYIAAVFTAELVFIPPGYPQQSAVPGQTLLAFFVAHPDSLGANLRPIPISNVRMMMDTSVEEVAMSLGDTGRITDVQPLLDYIYGEDATTMIPTERKEESDPEGPDFPLQTVIIAVCGALAVTIVAVIGTTWYCKRGKTRHHAPITVFSAPQECRLDLHASNTSLMSLKGTDSPFLDGNVYSGPLPERRLDPVHVSAISLKGRDSPFLTRTNLWE</sequence>
<evidence type="ECO:0000313" key="3">
    <source>
        <dbReference type="RefSeq" id="XP_035664228.1"/>
    </source>
</evidence>
<evidence type="ECO:0000313" key="2">
    <source>
        <dbReference type="Proteomes" id="UP000001554"/>
    </source>
</evidence>
<gene>
    <name evidence="3" type="primary">LOC118407802</name>
</gene>
<organism evidence="2 3">
    <name type="scientific">Branchiostoma floridae</name>
    <name type="common">Florida lancelet</name>
    <name type="synonym">Amphioxus</name>
    <dbReference type="NCBI Taxonomy" id="7739"/>
    <lineage>
        <taxon>Eukaryota</taxon>
        <taxon>Metazoa</taxon>
        <taxon>Chordata</taxon>
        <taxon>Cephalochordata</taxon>
        <taxon>Leptocardii</taxon>
        <taxon>Amphioxiformes</taxon>
        <taxon>Branchiostomatidae</taxon>
        <taxon>Branchiostoma</taxon>
    </lineage>
</organism>
<reference evidence="3" key="1">
    <citation type="submission" date="2025-08" db="UniProtKB">
        <authorList>
            <consortium name="RefSeq"/>
        </authorList>
    </citation>
    <scope>IDENTIFICATION</scope>
    <source>
        <strain evidence="3">S238N-H82</strain>
        <tissue evidence="3">Testes</tissue>
    </source>
</reference>
<keyword evidence="1" id="KW-0812">Transmembrane</keyword>
<dbReference type="KEGG" id="bfo:118407802"/>
<protein>
    <submittedName>
        <fullName evidence="3">Uncharacterized protein LOC118407802</fullName>
    </submittedName>
</protein>
<keyword evidence="1" id="KW-1133">Transmembrane helix</keyword>
<dbReference type="AlphaFoldDB" id="A0A9J7KKY3"/>
<keyword evidence="1" id="KW-0472">Membrane</keyword>
<accession>A0A9J7KKY3</accession>
<dbReference type="GeneID" id="118407802"/>
<keyword evidence="2" id="KW-1185">Reference proteome</keyword>
<dbReference type="OMA" id="MIPTERK"/>